<dbReference type="NCBIfam" id="TIGR01844">
    <property type="entry name" value="type_I_sec_TolC"/>
    <property type="match status" value="1"/>
</dbReference>
<proteinExistence type="inferred from homology"/>
<dbReference type="InterPro" id="IPR010130">
    <property type="entry name" value="T1SS_OMP_TolC"/>
</dbReference>
<dbReference type="GO" id="GO:0009279">
    <property type="term" value="C:cell outer membrane"/>
    <property type="evidence" value="ECO:0007669"/>
    <property type="project" value="UniProtKB-SubCell"/>
</dbReference>
<evidence type="ECO:0000256" key="3">
    <source>
        <dbReference type="ARBA" id="ARBA00022448"/>
    </source>
</evidence>
<comment type="subcellular location">
    <subcellularLocation>
        <location evidence="1">Cell outer membrane</location>
    </subcellularLocation>
</comment>
<reference evidence="10 12" key="2">
    <citation type="submission" date="2016-10" db="EMBL/GenBank/DDBJ databases">
        <authorList>
            <person name="de Groot N.N."/>
        </authorList>
    </citation>
    <scope>NUCLEOTIDE SEQUENCE [LARGE SCALE GENOMIC DNA]</scope>
    <source>
        <strain evidence="10 12">CGMCC 1.10210</strain>
    </source>
</reference>
<evidence type="ECO:0000256" key="8">
    <source>
        <dbReference type="SAM" id="SignalP"/>
    </source>
</evidence>
<dbReference type="Proteomes" id="UP000033519">
    <property type="component" value="Unassembled WGS sequence"/>
</dbReference>
<dbReference type="RefSeq" id="WP_046171593.1">
    <property type="nucleotide sequence ID" value="NZ_FOMB01000002.1"/>
</dbReference>
<dbReference type="GO" id="GO:0015562">
    <property type="term" value="F:efflux transmembrane transporter activity"/>
    <property type="evidence" value="ECO:0007669"/>
    <property type="project" value="InterPro"/>
</dbReference>
<dbReference type="AlphaFoldDB" id="A0A0F5PUJ2"/>
<dbReference type="InterPro" id="IPR003423">
    <property type="entry name" value="OMP_efflux"/>
</dbReference>
<reference evidence="9 11" key="1">
    <citation type="submission" date="2015-03" db="EMBL/GenBank/DDBJ databases">
        <authorList>
            <person name="Lepp D."/>
            <person name="Hassan Y.I."/>
            <person name="Li X.-Z."/>
            <person name="Zhou T."/>
        </authorList>
    </citation>
    <scope>NUCLEOTIDE SEQUENCE [LARGE SCALE GENOMIC DNA]</scope>
    <source>
        <strain evidence="9 11">Cr7-05</strain>
    </source>
</reference>
<evidence type="ECO:0000256" key="2">
    <source>
        <dbReference type="ARBA" id="ARBA00007613"/>
    </source>
</evidence>
<name>A0A0F5PUJ2_9HYPH</name>
<keyword evidence="8" id="KW-0732">Signal</keyword>
<evidence type="ECO:0000313" key="9">
    <source>
        <dbReference type="EMBL" id="KKC32377.1"/>
    </source>
</evidence>
<dbReference type="PATRIC" id="fig|728005.3.peg.934"/>
<dbReference type="EMBL" id="FOMB01000002">
    <property type="protein sequence ID" value="SFC15315.1"/>
    <property type="molecule type" value="Genomic_DNA"/>
</dbReference>
<dbReference type="OrthoDB" id="9789368at2"/>
<keyword evidence="3" id="KW-0813">Transport</keyword>
<dbReference type="PANTHER" id="PTHR30026:SF22">
    <property type="entry name" value="OUTER MEMBRANE EFFLUX PROTEIN"/>
    <property type="match status" value="1"/>
</dbReference>
<dbReference type="STRING" id="728005.SAMN04488059_102309"/>
<keyword evidence="6" id="KW-0472">Membrane</keyword>
<sequence length="459" mass="47366">MGLRVNLIVSALALGLAAISVGGVQAQSITQALTIAYDHAPELQAALLDAKSSAEDVALANAGKRPTIGASVGGTYAWSAGQAGVGNPNGNFSDSATYTAGVSYSQTIFDNYKTDARIEAARAGAEAAEHQIRNTEQNVLLSVVQAYMSVLSGRQLVALRQENTSFFQAQLQSSQDRLEVGEGTRIDVAQAQARLAQGDATYRAALSSLEISQATFQRYVGAAPQSLSASHNYGRLIPNSLQTAIAEAEAGHPAILLAKASIRAAQAGSDAADSEFGPNASISGDVGTGINSVSGSRGISGTLGFKITVPIYAGGAIGAGVRKANIEQIKSEVNAMSAYDQVREAVISAWAGMQSADAQIAAATAGVSAGTTVLDGVIQERDLGSRTTLDVLNSQAELTTAREALINASTNKVVATFSLLAAIGHLTAPDLGLDVEVKSAVRYNQAVEDVWQELRTVAE</sequence>
<evidence type="ECO:0000256" key="4">
    <source>
        <dbReference type="ARBA" id="ARBA00022452"/>
    </source>
</evidence>
<feature type="chain" id="PRO_5010418607" evidence="8">
    <location>
        <begin position="27"/>
        <end position="459"/>
    </location>
</feature>
<feature type="signal peptide" evidence="8">
    <location>
        <begin position="1"/>
        <end position="26"/>
    </location>
</feature>
<evidence type="ECO:0000256" key="1">
    <source>
        <dbReference type="ARBA" id="ARBA00004442"/>
    </source>
</evidence>
<keyword evidence="7" id="KW-0998">Cell outer membrane</keyword>
<evidence type="ECO:0000313" key="12">
    <source>
        <dbReference type="Proteomes" id="UP000182258"/>
    </source>
</evidence>
<evidence type="ECO:0000256" key="7">
    <source>
        <dbReference type="ARBA" id="ARBA00023237"/>
    </source>
</evidence>
<comment type="similarity">
    <text evidence="2">Belongs to the outer membrane factor (OMF) (TC 1.B.17) family.</text>
</comment>
<dbReference type="InterPro" id="IPR051906">
    <property type="entry name" value="TolC-like"/>
</dbReference>
<evidence type="ECO:0000256" key="6">
    <source>
        <dbReference type="ARBA" id="ARBA00023136"/>
    </source>
</evidence>
<accession>A0A0F5PUJ2</accession>
<dbReference type="GO" id="GO:1990281">
    <property type="term" value="C:efflux pump complex"/>
    <property type="evidence" value="ECO:0007669"/>
    <property type="project" value="TreeGrafter"/>
</dbReference>
<evidence type="ECO:0000313" key="11">
    <source>
        <dbReference type="Proteomes" id="UP000033519"/>
    </source>
</evidence>
<dbReference type="Proteomes" id="UP000182258">
    <property type="component" value="Unassembled WGS sequence"/>
</dbReference>
<keyword evidence="5" id="KW-0812">Transmembrane</keyword>
<keyword evidence="4" id="KW-1134">Transmembrane beta strand</keyword>
<keyword evidence="11" id="KW-1185">Reference proteome</keyword>
<dbReference type="EMBL" id="LAPV01000134">
    <property type="protein sequence ID" value="KKC32377.1"/>
    <property type="molecule type" value="Genomic_DNA"/>
</dbReference>
<evidence type="ECO:0000256" key="5">
    <source>
        <dbReference type="ARBA" id="ARBA00022692"/>
    </source>
</evidence>
<dbReference type="Pfam" id="PF02321">
    <property type="entry name" value="OEP"/>
    <property type="match status" value="2"/>
</dbReference>
<protein>
    <submittedName>
        <fullName evidence="10">Outer membrane protein</fullName>
    </submittedName>
</protein>
<organism evidence="10 12">
    <name type="scientific">Devosia psychrophila</name>
    <dbReference type="NCBI Taxonomy" id="728005"/>
    <lineage>
        <taxon>Bacteria</taxon>
        <taxon>Pseudomonadati</taxon>
        <taxon>Pseudomonadota</taxon>
        <taxon>Alphaproteobacteria</taxon>
        <taxon>Hyphomicrobiales</taxon>
        <taxon>Devosiaceae</taxon>
        <taxon>Devosia</taxon>
    </lineage>
</organism>
<dbReference type="PANTHER" id="PTHR30026">
    <property type="entry name" value="OUTER MEMBRANE PROTEIN TOLC"/>
    <property type="match status" value="1"/>
</dbReference>
<gene>
    <name evidence="10" type="ORF">SAMN04488059_102309</name>
    <name evidence="9" type="ORF">WH91_13815</name>
</gene>
<dbReference type="Gene3D" id="1.20.1600.10">
    <property type="entry name" value="Outer membrane efflux proteins (OEP)"/>
    <property type="match status" value="1"/>
</dbReference>
<dbReference type="GO" id="GO:0015288">
    <property type="term" value="F:porin activity"/>
    <property type="evidence" value="ECO:0007669"/>
    <property type="project" value="TreeGrafter"/>
</dbReference>
<dbReference type="SUPFAM" id="SSF56954">
    <property type="entry name" value="Outer membrane efflux proteins (OEP)"/>
    <property type="match status" value="1"/>
</dbReference>
<evidence type="ECO:0000313" key="10">
    <source>
        <dbReference type="EMBL" id="SFC15315.1"/>
    </source>
</evidence>